<dbReference type="PANTHER" id="PTHR42716">
    <property type="entry name" value="L-ASPARTATE OXIDASE"/>
    <property type="match status" value="1"/>
</dbReference>
<dbReference type="GO" id="GO:0034628">
    <property type="term" value="P:'de novo' NAD+ biosynthetic process from L-aspartate"/>
    <property type="evidence" value="ECO:0007669"/>
    <property type="project" value="TreeGrafter"/>
</dbReference>
<dbReference type="PRINTS" id="PR00368">
    <property type="entry name" value="FADPNR"/>
</dbReference>
<dbReference type="Pfam" id="PF02910">
    <property type="entry name" value="Succ_DH_flav_C"/>
    <property type="match status" value="1"/>
</dbReference>
<dbReference type="PIRSF" id="PIRSF000171">
    <property type="entry name" value="SDHA_APRA_LASPO"/>
    <property type="match status" value="1"/>
</dbReference>
<dbReference type="Pfam" id="PF00890">
    <property type="entry name" value="FAD_binding_2"/>
    <property type="match status" value="1"/>
</dbReference>
<dbReference type="Proteomes" id="UP000231516">
    <property type="component" value="Unassembled WGS sequence"/>
</dbReference>
<evidence type="ECO:0000259" key="14">
    <source>
        <dbReference type="Pfam" id="PF00890"/>
    </source>
</evidence>
<evidence type="ECO:0000256" key="3">
    <source>
        <dbReference type="ARBA" id="ARBA00008562"/>
    </source>
</evidence>
<feature type="domain" description="FAD-dependent oxidoreductase 2 FAD-binding" evidence="14">
    <location>
        <begin position="8"/>
        <end position="376"/>
    </location>
</feature>
<dbReference type="InterPro" id="IPR036188">
    <property type="entry name" value="FAD/NAD-bd_sf"/>
</dbReference>
<gene>
    <name evidence="16" type="ORF">BFP76_11490</name>
</gene>
<dbReference type="Gene3D" id="3.50.50.60">
    <property type="entry name" value="FAD/NAD(P)-binding domain"/>
    <property type="match status" value="1"/>
</dbReference>
<evidence type="ECO:0000313" key="16">
    <source>
        <dbReference type="EMBL" id="PIB26523.1"/>
    </source>
</evidence>
<dbReference type="SUPFAM" id="SSF56425">
    <property type="entry name" value="Succinate dehydrogenase/fumarate reductase flavoprotein, catalytic domain"/>
    <property type="match status" value="1"/>
</dbReference>
<dbReference type="InterPro" id="IPR003953">
    <property type="entry name" value="FAD-dep_OxRdtase_2_FAD-bd"/>
</dbReference>
<dbReference type="InterPro" id="IPR015939">
    <property type="entry name" value="Fum_Rdtase/Succ_DH_flav-like_C"/>
</dbReference>
<keyword evidence="13" id="KW-0812">Transmembrane</keyword>
<dbReference type="NCBIfam" id="TIGR00551">
    <property type="entry name" value="nadB"/>
    <property type="match status" value="1"/>
</dbReference>
<comment type="subcellular location">
    <subcellularLocation>
        <location evidence="12">Cytoplasm</location>
    </subcellularLocation>
</comment>
<comment type="caution">
    <text evidence="16">The sequence shown here is derived from an EMBL/GenBank/DDBJ whole genome shotgun (WGS) entry which is preliminary data.</text>
</comment>
<name>A0A2G5KBW5_9RHOB</name>
<evidence type="ECO:0000256" key="6">
    <source>
        <dbReference type="ARBA" id="ARBA00022642"/>
    </source>
</evidence>
<dbReference type="GO" id="GO:0008734">
    <property type="term" value="F:L-aspartate oxidase activity"/>
    <property type="evidence" value="ECO:0007669"/>
    <property type="project" value="UniProtKB-UniRule"/>
</dbReference>
<dbReference type="SUPFAM" id="SSF51905">
    <property type="entry name" value="FAD/NAD(P)-binding domain"/>
    <property type="match status" value="1"/>
</dbReference>
<keyword evidence="6 12" id="KW-0662">Pyridine nucleotide biosynthesis</keyword>
<dbReference type="AlphaFoldDB" id="A0A2G5KBW5"/>
<dbReference type="FunFam" id="3.90.700.10:FF:000002">
    <property type="entry name" value="L-aspartate oxidase"/>
    <property type="match status" value="1"/>
</dbReference>
<accession>A0A2G5KBW5</accession>
<evidence type="ECO:0000256" key="2">
    <source>
        <dbReference type="ARBA" id="ARBA00004950"/>
    </source>
</evidence>
<keyword evidence="13" id="KW-0472">Membrane</keyword>
<feature type="active site" description="Proton acceptor" evidence="11">
    <location>
        <position position="276"/>
    </location>
</feature>
<evidence type="ECO:0000256" key="9">
    <source>
        <dbReference type="ARBA" id="ARBA00048305"/>
    </source>
</evidence>
<dbReference type="Gene3D" id="3.90.700.10">
    <property type="entry name" value="Succinate dehydrogenase/fumarate reductase flavoprotein, catalytic domain"/>
    <property type="match status" value="1"/>
</dbReference>
<evidence type="ECO:0000313" key="17">
    <source>
        <dbReference type="Proteomes" id="UP000231516"/>
    </source>
</evidence>
<dbReference type="InterPro" id="IPR027477">
    <property type="entry name" value="Succ_DH/fumarate_Rdtase_cat_sf"/>
</dbReference>
<evidence type="ECO:0000256" key="8">
    <source>
        <dbReference type="ARBA" id="ARBA00023002"/>
    </source>
</evidence>
<dbReference type="EMBL" id="MDGM01000003">
    <property type="protein sequence ID" value="PIB26523.1"/>
    <property type="molecule type" value="Genomic_DNA"/>
</dbReference>
<evidence type="ECO:0000256" key="4">
    <source>
        <dbReference type="ARBA" id="ARBA00012173"/>
    </source>
</evidence>
<evidence type="ECO:0000256" key="5">
    <source>
        <dbReference type="ARBA" id="ARBA00022630"/>
    </source>
</evidence>
<proteinExistence type="inferred from homology"/>
<comment type="pathway">
    <text evidence="2 12">Cofactor biosynthesis; NAD(+) biosynthesis; iminoaspartate from L-aspartate (oxidase route): step 1/1.</text>
</comment>
<dbReference type="GO" id="GO:0005737">
    <property type="term" value="C:cytoplasm"/>
    <property type="evidence" value="ECO:0007669"/>
    <property type="project" value="UniProtKB-SubCell"/>
</dbReference>
<sequence>MSDDQHNILIIGAGLAGLYAALTLAPQKVTVLSPEPLGFGASSAWAQGGVAAAMDENDTPEAHALDTVNAGDGIVDADIAKFVTAAAKEHVLELAEVGTPFDRTPQGGFVMSKEAAHGFARVVRVKGDQAGAAIMKTLVEEVQRTKSITVLEGYTALDLLCENNEMQGVVVSKNGKEPEIIQAKSYLLAAGGAGSLYLKTTNPPSVRGLALGMAARAGAKIADAEFVQFHPTAIDLNLDPAPLATEALRGEGAILINKHGERYMLAVHEDAELAPRDIVARANFHQHQIGNVPMLDTRAAIGDHIIDEFPSVSGACLKAGIDPTKQPIPIVPAAHYHMGGVFTDQTGMSSIDGLWVAGEASSTGLHGANRLASNGLLEALVYAATCATGMLNKLNDNKGMQYHSNLKIPEIGHALVDEDAVLKLRETMSAHVGVMRDEQGLAAALRKFKELDAQYGHKSTNFDNMLAAATLIAAAAYNRKESRGGHYRTDYPEKNDTLRHRTEITLTDAIALRNSL</sequence>
<evidence type="ECO:0000256" key="11">
    <source>
        <dbReference type="PIRSR" id="PIRSR000171-1"/>
    </source>
</evidence>
<evidence type="ECO:0000256" key="13">
    <source>
        <dbReference type="SAM" id="Phobius"/>
    </source>
</evidence>
<dbReference type="NCBIfam" id="NF005701">
    <property type="entry name" value="PRK07512.1"/>
    <property type="match status" value="1"/>
</dbReference>
<dbReference type="RefSeq" id="WP_099591346.1">
    <property type="nucleotide sequence ID" value="NZ_MDGM01000003.1"/>
</dbReference>
<evidence type="ECO:0000256" key="7">
    <source>
        <dbReference type="ARBA" id="ARBA00022827"/>
    </source>
</evidence>
<dbReference type="EC" id="1.4.3.16" evidence="4 10"/>
<feature type="transmembrane region" description="Helical" evidence="13">
    <location>
        <begin position="7"/>
        <end position="25"/>
    </location>
</feature>
<comment type="function">
    <text evidence="12">Catalyzes the oxidation of L-aspartate to iminoaspartate.</text>
</comment>
<comment type="catalytic activity">
    <reaction evidence="9">
        <text>L-aspartate + O2 = iminosuccinate + H2O2</text>
        <dbReference type="Rhea" id="RHEA:25876"/>
        <dbReference type="ChEBI" id="CHEBI:15379"/>
        <dbReference type="ChEBI" id="CHEBI:16240"/>
        <dbReference type="ChEBI" id="CHEBI:29991"/>
        <dbReference type="ChEBI" id="CHEBI:77875"/>
        <dbReference type="EC" id="1.4.3.16"/>
    </reaction>
    <physiologicalReaction direction="left-to-right" evidence="9">
        <dbReference type="Rhea" id="RHEA:25877"/>
    </physiologicalReaction>
</comment>
<keyword evidence="17" id="KW-1185">Reference proteome</keyword>
<comment type="similarity">
    <text evidence="3 12">Belongs to the FAD-dependent oxidoreductase 2 family. NadB subfamily.</text>
</comment>
<evidence type="ECO:0000259" key="15">
    <source>
        <dbReference type="Pfam" id="PF02910"/>
    </source>
</evidence>
<feature type="domain" description="Fumarate reductase/succinate dehydrogenase flavoprotein-like C-terminal" evidence="15">
    <location>
        <begin position="423"/>
        <end position="497"/>
    </location>
</feature>
<comment type="cofactor">
    <cofactor evidence="1 12">
        <name>FAD</name>
        <dbReference type="ChEBI" id="CHEBI:57692"/>
    </cofactor>
</comment>
<dbReference type="PANTHER" id="PTHR42716:SF2">
    <property type="entry name" value="L-ASPARTATE OXIDASE, CHLOROPLASTIC"/>
    <property type="match status" value="1"/>
</dbReference>
<evidence type="ECO:0000256" key="1">
    <source>
        <dbReference type="ARBA" id="ARBA00001974"/>
    </source>
</evidence>
<evidence type="ECO:0000256" key="10">
    <source>
        <dbReference type="NCBIfam" id="TIGR00551"/>
    </source>
</evidence>
<reference evidence="16 17" key="1">
    <citation type="submission" date="2016-08" db="EMBL/GenBank/DDBJ databases">
        <title>Draft genome of Amylibacter sp. strain 4G11.</title>
        <authorList>
            <person name="Wong S.-K."/>
            <person name="Hamasaki K."/>
            <person name="Yoshizawa S."/>
        </authorList>
    </citation>
    <scope>NUCLEOTIDE SEQUENCE [LARGE SCALE GENOMIC DNA]</scope>
    <source>
        <strain evidence="16 17">4G11</strain>
    </source>
</reference>
<evidence type="ECO:0000256" key="12">
    <source>
        <dbReference type="RuleBase" id="RU362049"/>
    </source>
</evidence>
<keyword evidence="8 12" id="KW-0560">Oxidoreductase</keyword>
<protein>
    <recommendedName>
        <fullName evidence="4 10">L-aspartate oxidase</fullName>
        <ecNumber evidence="4 10">1.4.3.16</ecNumber>
    </recommendedName>
</protein>
<dbReference type="OrthoDB" id="9806724at2"/>
<dbReference type="SUPFAM" id="SSF46977">
    <property type="entry name" value="Succinate dehydrogenase/fumarate reductase flavoprotein C-terminal domain"/>
    <property type="match status" value="1"/>
</dbReference>
<dbReference type="InterPro" id="IPR037099">
    <property type="entry name" value="Fum_R/Succ_DH_flav-like_C_sf"/>
</dbReference>
<dbReference type="UniPathway" id="UPA00253">
    <property type="reaction ID" value="UER00326"/>
</dbReference>
<keyword evidence="5 12" id="KW-0285">Flavoprotein</keyword>
<keyword evidence="7 12" id="KW-0274">FAD</keyword>
<keyword evidence="13" id="KW-1133">Transmembrane helix</keyword>
<dbReference type="Gene3D" id="1.20.58.100">
    <property type="entry name" value="Fumarate reductase/succinate dehydrogenase flavoprotein-like, C-terminal domain"/>
    <property type="match status" value="1"/>
</dbReference>
<dbReference type="InterPro" id="IPR005288">
    <property type="entry name" value="NadB"/>
</dbReference>
<organism evidence="16 17">
    <name type="scientific">Paramylibacter kogurei</name>
    <dbReference type="NCBI Taxonomy" id="1889778"/>
    <lineage>
        <taxon>Bacteria</taxon>
        <taxon>Pseudomonadati</taxon>
        <taxon>Pseudomonadota</taxon>
        <taxon>Alphaproteobacteria</taxon>
        <taxon>Rhodobacterales</taxon>
        <taxon>Paracoccaceae</taxon>
        <taxon>Paramylibacter</taxon>
    </lineage>
</organism>